<protein>
    <submittedName>
        <fullName evidence="1">Uncharacterized protein</fullName>
    </submittedName>
</protein>
<proteinExistence type="predicted"/>
<dbReference type="AlphaFoldDB" id="A0A6G1PU77"/>
<gene>
    <name evidence="1" type="ORF">EXN66_Car009222</name>
</gene>
<evidence type="ECO:0000313" key="1">
    <source>
        <dbReference type="EMBL" id="KAF3693546.1"/>
    </source>
</evidence>
<name>A0A6G1PU77_CHAAH</name>
<sequence>MITNSCNLVFRRGGFTKLCLSRQHLSRSPVLRGLEFFEIVSLKGIWKLEIHPPLRSTHSLPGLPPYYGPGPLHLPPVDTSPIISLPFLQVAHPHRISSISTLPGPYSFLPHKNLASPLDSARLPTHSNYSSPPYSESEDLHLHPVLPSIIF</sequence>
<dbReference type="EMBL" id="CM015720">
    <property type="protein sequence ID" value="KAF3693546.1"/>
    <property type="molecule type" value="Genomic_DNA"/>
</dbReference>
<reference evidence="2" key="2">
    <citation type="submission" date="2019-02" db="EMBL/GenBank/DDBJ databases">
        <title>Opniocepnalus argus Var Kimnra genome.</title>
        <authorList>
            <person name="Zhou C."/>
            <person name="Xiao S."/>
        </authorList>
    </citation>
    <scope>NUCLEOTIDE SEQUENCE [LARGE SCALE GENOMIC DNA]</scope>
</reference>
<dbReference type="Proteomes" id="UP000503349">
    <property type="component" value="Chromosome 9"/>
</dbReference>
<organism evidence="1 2">
    <name type="scientific">Channa argus</name>
    <name type="common">Northern snakehead</name>
    <name type="synonym">Ophicephalus argus</name>
    <dbReference type="NCBI Taxonomy" id="215402"/>
    <lineage>
        <taxon>Eukaryota</taxon>
        <taxon>Metazoa</taxon>
        <taxon>Chordata</taxon>
        <taxon>Craniata</taxon>
        <taxon>Vertebrata</taxon>
        <taxon>Euteleostomi</taxon>
        <taxon>Actinopterygii</taxon>
        <taxon>Neopterygii</taxon>
        <taxon>Teleostei</taxon>
        <taxon>Neoteleostei</taxon>
        <taxon>Acanthomorphata</taxon>
        <taxon>Anabantaria</taxon>
        <taxon>Anabantiformes</taxon>
        <taxon>Channoidei</taxon>
        <taxon>Channidae</taxon>
        <taxon>Channa</taxon>
    </lineage>
</organism>
<keyword evidence="2" id="KW-1185">Reference proteome</keyword>
<accession>A0A6G1PU77</accession>
<evidence type="ECO:0000313" key="2">
    <source>
        <dbReference type="Proteomes" id="UP000503349"/>
    </source>
</evidence>
<reference evidence="1 2" key="1">
    <citation type="submission" date="2019-02" db="EMBL/GenBank/DDBJ databases">
        <title>Opniocepnalus argus genome.</title>
        <authorList>
            <person name="Zhou C."/>
            <person name="Xiao S."/>
        </authorList>
    </citation>
    <scope>NUCLEOTIDE SEQUENCE [LARGE SCALE GENOMIC DNA]</scope>
    <source>
        <strain evidence="1">OARG1902GOOAL</strain>
        <tissue evidence="1">Muscle</tissue>
    </source>
</reference>